<dbReference type="EC" id="7.1.1.2" evidence="3 16"/>
<feature type="transmembrane region" description="Helical" evidence="16">
    <location>
        <begin position="391"/>
        <end position="412"/>
    </location>
</feature>
<evidence type="ECO:0000256" key="15">
    <source>
        <dbReference type="ARBA" id="ARBA00049551"/>
    </source>
</evidence>
<comment type="function">
    <text evidence="16">Core subunit of the mitochondrial membrane respiratory chain NADH dehydrogenase (Complex I) which catalyzes electron transfer from NADH through the respiratory chain, using ubiquinone as an electron acceptor. Essential for the catalytic activity and assembly of complex I.</text>
</comment>
<evidence type="ECO:0000256" key="7">
    <source>
        <dbReference type="ARBA" id="ARBA00022692"/>
    </source>
</evidence>
<feature type="transmembrane region" description="Helical" evidence="16">
    <location>
        <begin position="219"/>
        <end position="237"/>
    </location>
</feature>
<sequence>MLLIMGLGVFACLTEVPLMSLYNGWILVDQLSLVMFMLTCLVGLLSLSCSGPSLKSAGFVGCVVMSTMASLGFFSSAGLFFFFIFFEAGLVPLVGLILGWGYQPERLQACLCLILYTVVGSLPLLGVICWHFLEYCSDTMIILKCNSNSLSWGVWLFVILSFLVKMPVFGVHGWLPKAHVEAPAAGSMILAGVLLKFGCYGLMRLMWCFGWSGGFLGDLLVSVGVWGGVMSSLICLVQSDLKSLIAYSSISHMSLVLVGILSCSGLGWNGSLLMMFCHGLSSPVLFGLANYVYYIYQSRSMMVCKGLLCINPLLCFLLFSGSVIGMGCPPSGNFFSEVMMVGSGCLFSWYLVLPMGLMGLLSAAYSLYLFSSVSHGGYSSSLKSSLAVFPGLVCLAVCCYWLFLLCLGLDFFCVN</sequence>
<evidence type="ECO:0000256" key="9">
    <source>
        <dbReference type="ARBA" id="ARBA00022982"/>
    </source>
</evidence>
<keyword evidence="13 16" id="KW-0496">Mitochondrion</keyword>
<dbReference type="PRINTS" id="PR01437">
    <property type="entry name" value="NUOXDRDTASE4"/>
</dbReference>
<comment type="similarity">
    <text evidence="2 16">Belongs to the complex I subunit 4 family.</text>
</comment>
<feature type="transmembrane region" description="Helical" evidence="16">
    <location>
        <begin position="273"/>
        <end position="296"/>
    </location>
</feature>
<dbReference type="PANTHER" id="PTHR43507">
    <property type="entry name" value="NADH-UBIQUINONE OXIDOREDUCTASE CHAIN 4"/>
    <property type="match status" value="1"/>
</dbReference>
<feature type="transmembrane region" description="Helical" evidence="16">
    <location>
        <begin position="187"/>
        <end position="207"/>
    </location>
</feature>
<evidence type="ECO:0000259" key="17">
    <source>
        <dbReference type="Pfam" id="PF00361"/>
    </source>
</evidence>
<keyword evidence="5 16" id="KW-0813">Transport</keyword>
<keyword evidence="6 16" id="KW-0679">Respiratory chain</keyword>
<feature type="transmembrane region" description="Helical" evidence="16">
    <location>
        <begin position="109"/>
        <end position="133"/>
    </location>
</feature>
<reference evidence="18" key="1">
    <citation type="journal article" date="2019" name="Mitochondrial DNA Part B Resour">
        <title>Complete mitochondrial genome of Trachycardium flavum (Linnaeus, 1758).</title>
        <authorList>
            <person name="Pu L."/>
            <person name="Liu H."/>
            <person name="Yang M."/>
            <person name="Wang G."/>
            <person name="Xia G."/>
            <person name="Shen M."/>
            <person name="Li B."/>
        </authorList>
    </citation>
    <scope>NUCLEOTIDE SEQUENCE</scope>
</reference>
<keyword evidence="14 16" id="KW-0472">Membrane</keyword>
<gene>
    <name evidence="18" type="primary">ND4</name>
</gene>
<feature type="transmembrane region" description="Helical" evidence="16">
    <location>
        <begin position="153"/>
        <end position="175"/>
    </location>
</feature>
<evidence type="ECO:0000256" key="2">
    <source>
        <dbReference type="ARBA" id="ARBA00009025"/>
    </source>
</evidence>
<keyword evidence="9 16" id="KW-0249">Electron transport</keyword>
<feature type="transmembrane region" description="Helical" evidence="16">
    <location>
        <begin position="347"/>
        <end position="370"/>
    </location>
</feature>
<feature type="domain" description="NADH:quinone oxidoreductase/Mrp antiporter transmembrane" evidence="17">
    <location>
        <begin position="78"/>
        <end position="357"/>
    </location>
</feature>
<evidence type="ECO:0000256" key="8">
    <source>
        <dbReference type="ARBA" id="ARBA00022967"/>
    </source>
</evidence>
<evidence type="ECO:0000256" key="6">
    <source>
        <dbReference type="ARBA" id="ARBA00022660"/>
    </source>
</evidence>
<protein>
    <recommendedName>
        <fullName evidence="4 16">NADH-ubiquinone oxidoreductase chain 4</fullName>
        <ecNumber evidence="3 16">7.1.1.2</ecNumber>
    </recommendedName>
</protein>
<comment type="subcellular location">
    <subcellularLocation>
        <location evidence="1 16">Mitochondrion membrane</location>
        <topology evidence="1 16">Multi-pass membrane protein</topology>
    </subcellularLocation>
</comment>
<keyword evidence="8" id="KW-1278">Translocase</keyword>
<dbReference type="GO" id="GO:0042773">
    <property type="term" value="P:ATP synthesis coupled electron transport"/>
    <property type="evidence" value="ECO:0007669"/>
    <property type="project" value="InterPro"/>
</dbReference>
<evidence type="ECO:0000256" key="1">
    <source>
        <dbReference type="ARBA" id="ARBA00004225"/>
    </source>
</evidence>
<keyword evidence="10 16" id="KW-1133">Transmembrane helix</keyword>
<keyword evidence="7 16" id="KW-0812">Transmembrane</keyword>
<dbReference type="InterPro" id="IPR003918">
    <property type="entry name" value="NADH_UbQ_OxRdtase"/>
</dbReference>
<comment type="catalytic activity">
    <reaction evidence="15 16">
        <text>a ubiquinone + NADH + 5 H(+)(in) = a ubiquinol + NAD(+) + 4 H(+)(out)</text>
        <dbReference type="Rhea" id="RHEA:29091"/>
        <dbReference type="Rhea" id="RHEA-COMP:9565"/>
        <dbReference type="Rhea" id="RHEA-COMP:9566"/>
        <dbReference type="ChEBI" id="CHEBI:15378"/>
        <dbReference type="ChEBI" id="CHEBI:16389"/>
        <dbReference type="ChEBI" id="CHEBI:17976"/>
        <dbReference type="ChEBI" id="CHEBI:57540"/>
        <dbReference type="ChEBI" id="CHEBI:57945"/>
        <dbReference type="EC" id="7.1.1.2"/>
    </reaction>
</comment>
<evidence type="ECO:0000256" key="4">
    <source>
        <dbReference type="ARBA" id="ARBA00021006"/>
    </source>
</evidence>
<evidence type="ECO:0000256" key="16">
    <source>
        <dbReference type="RuleBase" id="RU003297"/>
    </source>
</evidence>
<dbReference type="GO" id="GO:0003954">
    <property type="term" value="F:NADH dehydrogenase activity"/>
    <property type="evidence" value="ECO:0007669"/>
    <property type="project" value="TreeGrafter"/>
</dbReference>
<accession>A0A516IEG3</accession>
<dbReference type="GO" id="GO:0008137">
    <property type="term" value="F:NADH dehydrogenase (ubiquinone) activity"/>
    <property type="evidence" value="ECO:0007669"/>
    <property type="project" value="UniProtKB-UniRule"/>
</dbReference>
<dbReference type="InterPro" id="IPR001750">
    <property type="entry name" value="ND/Mrp_TM"/>
</dbReference>
<keyword evidence="12 16" id="KW-0830">Ubiquinone</keyword>
<evidence type="ECO:0000256" key="5">
    <source>
        <dbReference type="ARBA" id="ARBA00022448"/>
    </source>
</evidence>
<evidence type="ECO:0000256" key="13">
    <source>
        <dbReference type="ARBA" id="ARBA00023128"/>
    </source>
</evidence>
<dbReference type="EMBL" id="MK783266">
    <property type="protein sequence ID" value="QDP14182.1"/>
    <property type="molecule type" value="Genomic_DNA"/>
</dbReference>
<feature type="transmembrane region" description="Helical" evidence="16">
    <location>
        <begin position="244"/>
        <end position="267"/>
    </location>
</feature>
<evidence type="ECO:0000256" key="3">
    <source>
        <dbReference type="ARBA" id="ARBA00012944"/>
    </source>
</evidence>
<dbReference type="GO" id="GO:0048039">
    <property type="term" value="F:ubiquinone binding"/>
    <property type="evidence" value="ECO:0007669"/>
    <property type="project" value="TreeGrafter"/>
</dbReference>
<proteinExistence type="inferred from homology"/>
<dbReference type="AlphaFoldDB" id="A0A516IEG3"/>
<feature type="transmembrane region" description="Helical" evidence="16">
    <location>
        <begin position="57"/>
        <end position="74"/>
    </location>
</feature>
<dbReference type="Pfam" id="PF00361">
    <property type="entry name" value="Proton_antipo_M"/>
    <property type="match status" value="1"/>
</dbReference>
<evidence type="ECO:0000256" key="12">
    <source>
        <dbReference type="ARBA" id="ARBA00023075"/>
    </source>
</evidence>
<dbReference type="PANTHER" id="PTHR43507:SF20">
    <property type="entry name" value="NADH-UBIQUINONE OXIDOREDUCTASE CHAIN 4"/>
    <property type="match status" value="1"/>
</dbReference>
<dbReference type="GO" id="GO:0015990">
    <property type="term" value="P:electron transport coupled proton transport"/>
    <property type="evidence" value="ECO:0007669"/>
    <property type="project" value="TreeGrafter"/>
</dbReference>
<feature type="transmembrane region" description="Helical" evidence="16">
    <location>
        <begin position="308"/>
        <end position="327"/>
    </location>
</feature>
<feature type="transmembrane region" description="Helical" evidence="16">
    <location>
        <begin position="24"/>
        <end position="45"/>
    </location>
</feature>
<evidence type="ECO:0000313" key="18">
    <source>
        <dbReference type="EMBL" id="QDP14182.1"/>
    </source>
</evidence>
<evidence type="ECO:0000256" key="14">
    <source>
        <dbReference type="ARBA" id="ARBA00023136"/>
    </source>
</evidence>
<dbReference type="GO" id="GO:0031966">
    <property type="term" value="C:mitochondrial membrane"/>
    <property type="evidence" value="ECO:0007669"/>
    <property type="project" value="UniProtKB-SubCell"/>
</dbReference>
<organism evidence="18">
    <name type="scientific">Vasticardium flavum</name>
    <dbReference type="NCBI Taxonomy" id="80826"/>
    <lineage>
        <taxon>Eukaryota</taxon>
        <taxon>Metazoa</taxon>
        <taxon>Spiralia</taxon>
        <taxon>Lophotrochozoa</taxon>
        <taxon>Mollusca</taxon>
        <taxon>Bivalvia</taxon>
        <taxon>Autobranchia</taxon>
        <taxon>Heteroconchia</taxon>
        <taxon>Euheterodonta</taxon>
        <taxon>Imparidentia</taxon>
        <taxon>Neoheterodontei</taxon>
        <taxon>Cardiida</taxon>
        <taxon>Cardioidea</taxon>
        <taxon>Cardiidae</taxon>
        <taxon>Trachycardiinae</taxon>
        <taxon>Vasticardium</taxon>
    </lineage>
</organism>
<feature type="transmembrane region" description="Helical" evidence="16">
    <location>
        <begin position="80"/>
        <end position="102"/>
    </location>
</feature>
<keyword evidence="11 16" id="KW-0520">NAD</keyword>
<evidence type="ECO:0000256" key="10">
    <source>
        <dbReference type="ARBA" id="ARBA00022989"/>
    </source>
</evidence>
<geneLocation type="mitochondrion" evidence="18"/>
<evidence type="ECO:0000256" key="11">
    <source>
        <dbReference type="ARBA" id="ARBA00023027"/>
    </source>
</evidence>
<name>A0A516IEG3_9BIVA</name>